<dbReference type="AlphaFoldDB" id="A0A7S4CF83"/>
<protein>
    <recommendedName>
        <fullName evidence="12">GPI transamidase component PIG-S</fullName>
    </recommendedName>
</protein>
<dbReference type="GO" id="GO:0016255">
    <property type="term" value="P:attachment of GPI anchor to protein"/>
    <property type="evidence" value="ECO:0007669"/>
    <property type="project" value="InterPro"/>
</dbReference>
<evidence type="ECO:0000256" key="6">
    <source>
        <dbReference type="ARBA" id="ARBA00022824"/>
    </source>
</evidence>
<keyword evidence="5" id="KW-0812">Transmembrane</keyword>
<sequence length="456" mass="50857">MDEDDFGKVLHERTLGRHNGPANAGRMDIYFLSSNRSTQSTHAKVHIGSYRTMWVETTSLSTFQVQSFINSLREFFYSPPPPIGTSQDISLGSGFEQYHISLTLLNADPASWIVDWDVEAVTQYMLQPFLDGLSTYQDAGEAVPVDMLVDTQIVNHGTLPDAPEYNAGLGAFTMKAETMQRLLLVNDWKLNTFVNHRQSKILNFVVLIPSKEHCPLVLLDDNGQPTSSSFAFPEWGGVSVLCPREASKTQQAQGGSIPSYFLSAGDLTEVVTAFTMQIRQLLGITWSLATPPSWHYVGVVGPVPYWEMDLWHRQLVAKMTGQAIQATVKLHQLLQQLPAMPVSDGIAYTIARGINYISKTSRSGFYSFALERAQVALKQSENAFYDESLLAQLYFPEEHKLAVYVPFFLPLSMTLVLGCIHRLKQLKKSPKEDSVEQQQGDDQPGDGDPDAQVDEQ</sequence>
<evidence type="ECO:0000256" key="10">
    <source>
        <dbReference type="SAM" id="MobiDB-lite"/>
    </source>
</evidence>
<evidence type="ECO:0000256" key="2">
    <source>
        <dbReference type="ARBA" id="ARBA00004687"/>
    </source>
</evidence>
<dbReference type="EMBL" id="HBJA01020136">
    <property type="protein sequence ID" value="CAE0795286.1"/>
    <property type="molecule type" value="Transcribed_RNA"/>
</dbReference>
<evidence type="ECO:0000256" key="1">
    <source>
        <dbReference type="ARBA" id="ARBA00004477"/>
    </source>
</evidence>
<dbReference type="UniPathway" id="UPA00196"/>
<comment type="subcellular location">
    <subcellularLocation>
        <location evidence="1">Endoplasmic reticulum membrane</location>
        <topology evidence="1">Multi-pass membrane protein</topology>
    </subcellularLocation>
</comment>
<comment type="pathway">
    <text evidence="2">Glycolipid biosynthesis; glycosylphosphatidylinositol-anchor biosynthesis.</text>
</comment>
<keyword evidence="8" id="KW-0472">Membrane</keyword>
<dbReference type="Pfam" id="PF10510">
    <property type="entry name" value="PIG-S"/>
    <property type="match status" value="1"/>
</dbReference>
<proteinExistence type="inferred from homology"/>
<accession>A0A7S4CF83</accession>
<keyword evidence="9" id="KW-0325">Glycoprotein</keyword>
<organism evidence="11">
    <name type="scientific">Eutreptiella gymnastica</name>
    <dbReference type="NCBI Taxonomy" id="73025"/>
    <lineage>
        <taxon>Eukaryota</taxon>
        <taxon>Discoba</taxon>
        <taxon>Euglenozoa</taxon>
        <taxon>Euglenida</taxon>
        <taxon>Spirocuta</taxon>
        <taxon>Euglenophyceae</taxon>
        <taxon>Eutreptiales</taxon>
        <taxon>Eutreptiaceae</taxon>
        <taxon>Eutreptiella</taxon>
    </lineage>
</organism>
<dbReference type="GO" id="GO:0042765">
    <property type="term" value="C:GPI-anchor transamidase complex"/>
    <property type="evidence" value="ECO:0007669"/>
    <property type="project" value="InterPro"/>
</dbReference>
<evidence type="ECO:0000256" key="4">
    <source>
        <dbReference type="ARBA" id="ARBA00022502"/>
    </source>
</evidence>
<dbReference type="PANTHER" id="PTHR21072:SF13">
    <property type="entry name" value="GPI TRANSAMIDASE COMPONENT PIG-S"/>
    <property type="match status" value="1"/>
</dbReference>
<gene>
    <name evidence="11" type="ORF">EGYM00163_LOCUS6404</name>
</gene>
<evidence type="ECO:0000256" key="9">
    <source>
        <dbReference type="ARBA" id="ARBA00023180"/>
    </source>
</evidence>
<evidence type="ECO:0000256" key="3">
    <source>
        <dbReference type="ARBA" id="ARBA00005316"/>
    </source>
</evidence>
<comment type="similarity">
    <text evidence="3">Belongs to the PIGS family.</text>
</comment>
<name>A0A7S4CF83_9EUGL</name>
<feature type="region of interest" description="Disordered" evidence="10">
    <location>
        <begin position="427"/>
        <end position="456"/>
    </location>
</feature>
<dbReference type="GO" id="GO:0006506">
    <property type="term" value="P:GPI anchor biosynthetic process"/>
    <property type="evidence" value="ECO:0007669"/>
    <property type="project" value="UniProtKB-UniPathway"/>
</dbReference>
<evidence type="ECO:0008006" key="12">
    <source>
        <dbReference type="Google" id="ProtNLM"/>
    </source>
</evidence>
<feature type="compositionally biased region" description="Acidic residues" evidence="10">
    <location>
        <begin position="443"/>
        <end position="456"/>
    </location>
</feature>
<keyword evidence="7" id="KW-1133">Transmembrane helix</keyword>
<evidence type="ECO:0000256" key="8">
    <source>
        <dbReference type="ARBA" id="ARBA00023136"/>
    </source>
</evidence>
<evidence type="ECO:0000313" key="11">
    <source>
        <dbReference type="EMBL" id="CAE0795286.1"/>
    </source>
</evidence>
<keyword evidence="4" id="KW-0337">GPI-anchor biosynthesis</keyword>
<evidence type="ECO:0000256" key="7">
    <source>
        <dbReference type="ARBA" id="ARBA00022989"/>
    </source>
</evidence>
<reference evidence="11" key="1">
    <citation type="submission" date="2021-01" db="EMBL/GenBank/DDBJ databases">
        <authorList>
            <person name="Corre E."/>
            <person name="Pelletier E."/>
            <person name="Niang G."/>
            <person name="Scheremetjew M."/>
            <person name="Finn R."/>
            <person name="Kale V."/>
            <person name="Holt S."/>
            <person name="Cochrane G."/>
            <person name="Meng A."/>
            <person name="Brown T."/>
            <person name="Cohen L."/>
        </authorList>
    </citation>
    <scope>NUCLEOTIDE SEQUENCE</scope>
    <source>
        <strain evidence="11">CCMP1594</strain>
    </source>
</reference>
<keyword evidence="6" id="KW-0256">Endoplasmic reticulum</keyword>
<dbReference type="PANTHER" id="PTHR21072">
    <property type="entry name" value="GPI TRANSAMIDASE COMPONENT PIG-S"/>
    <property type="match status" value="1"/>
</dbReference>
<dbReference type="InterPro" id="IPR019540">
    <property type="entry name" value="PtdIno-glycan_biosynth_class_S"/>
</dbReference>
<evidence type="ECO:0000256" key="5">
    <source>
        <dbReference type="ARBA" id="ARBA00022692"/>
    </source>
</evidence>